<accession>A0A543JF06</accession>
<reference evidence="2 3" key="1">
    <citation type="submission" date="2019-06" db="EMBL/GenBank/DDBJ databases">
        <title>Sequencing the genomes of 1000 actinobacteria strains.</title>
        <authorList>
            <person name="Klenk H.-P."/>
        </authorList>
    </citation>
    <scope>NUCLEOTIDE SEQUENCE [LARGE SCALE GENOMIC DNA]</scope>
    <source>
        <strain evidence="2 3">DSM 45456</strain>
    </source>
</reference>
<feature type="transmembrane region" description="Helical" evidence="1">
    <location>
        <begin position="12"/>
        <end position="33"/>
    </location>
</feature>
<keyword evidence="1" id="KW-1133">Transmembrane helix</keyword>
<name>A0A543JF06_9PSEU</name>
<keyword evidence="1" id="KW-0812">Transmembrane</keyword>
<evidence type="ECO:0000313" key="3">
    <source>
        <dbReference type="Proteomes" id="UP000316628"/>
    </source>
</evidence>
<sequence>MCDTDHHKPHFSVRTALVLLLALLCAVGAGWLFHAGMRSLPLAFLTGGTTFAGAWVFWDRLIG</sequence>
<feature type="transmembrane region" description="Helical" evidence="1">
    <location>
        <begin position="39"/>
        <end position="58"/>
    </location>
</feature>
<keyword evidence="3" id="KW-1185">Reference proteome</keyword>
<evidence type="ECO:0000256" key="1">
    <source>
        <dbReference type="SAM" id="Phobius"/>
    </source>
</evidence>
<evidence type="ECO:0000313" key="2">
    <source>
        <dbReference type="EMBL" id="TQM81392.1"/>
    </source>
</evidence>
<gene>
    <name evidence="2" type="ORF">FHX81_3757</name>
</gene>
<dbReference type="EMBL" id="VFPP01000001">
    <property type="protein sequence ID" value="TQM81392.1"/>
    <property type="molecule type" value="Genomic_DNA"/>
</dbReference>
<dbReference type="AlphaFoldDB" id="A0A543JF06"/>
<dbReference type="RefSeq" id="WP_141979361.1">
    <property type="nucleotide sequence ID" value="NZ_VFPP01000001.1"/>
</dbReference>
<keyword evidence="1" id="KW-0472">Membrane</keyword>
<protein>
    <submittedName>
        <fullName evidence="2">Uncharacterized protein</fullName>
    </submittedName>
</protein>
<proteinExistence type="predicted"/>
<comment type="caution">
    <text evidence="2">The sequence shown here is derived from an EMBL/GenBank/DDBJ whole genome shotgun (WGS) entry which is preliminary data.</text>
</comment>
<dbReference type="Proteomes" id="UP000316628">
    <property type="component" value="Unassembled WGS sequence"/>
</dbReference>
<organism evidence="2 3">
    <name type="scientific">Saccharothrix saharensis</name>
    <dbReference type="NCBI Taxonomy" id="571190"/>
    <lineage>
        <taxon>Bacteria</taxon>
        <taxon>Bacillati</taxon>
        <taxon>Actinomycetota</taxon>
        <taxon>Actinomycetes</taxon>
        <taxon>Pseudonocardiales</taxon>
        <taxon>Pseudonocardiaceae</taxon>
        <taxon>Saccharothrix</taxon>
    </lineage>
</organism>